<sequence>MKRIISYGVSVITSTNVATHVSTTKLAKYSSCKGVCSDLCDRLAAKQEKINGETTDVILDVTMGTSVRGEGEWTTVGATDMSPQGADVVDKGPTSAGACSTIEAADVIADNGCERVIDESGGPGFEVEAVSIVEKVFRGPRVVDVRCCIRISHGRSVIDAATGGCLMSGDKGPTSAGACSTIEAADVIADNGCERVIDESGGPGFEVEAVSIVEKVFRGPRVVDVRCCIRISHGRSVIDAATGGCLMSGGPE</sequence>
<protein>
    <submittedName>
        <fullName evidence="1">Uncharacterized protein</fullName>
    </submittedName>
</protein>
<dbReference type="EMBL" id="CAUOFW020008391">
    <property type="protein sequence ID" value="CAK9182629.1"/>
    <property type="molecule type" value="Genomic_DNA"/>
</dbReference>
<dbReference type="AlphaFoldDB" id="A0ABC8UP88"/>
<dbReference type="Proteomes" id="UP001642360">
    <property type="component" value="Unassembled WGS sequence"/>
</dbReference>
<evidence type="ECO:0000313" key="1">
    <source>
        <dbReference type="EMBL" id="CAK9182629.1"/>
    </source>
</evidence>
<name>A0ABC8UP88_9AQUA</name>
<proteinExistence type="predicted"/>
<evidence type="ECO:0000313" key="2">
    <source>
        <dbReference type="Proteomes" id="UP001642360"/>
    </source>
</evidence>
<keyword evidence="2" id="KW-1185">Reference proteome</keyword>
<comment type="caution">
    <text evidence="1">The sequence shown here is derived from an EMBL/GenBank/DDBJ whole genome shotgun (WGS) entry which is preliminary data.</text>
</comment>
<gene>
    <name evidence="1" type="ORF">ILEXP_LOCUS52844</name>
</gene>
<accession>A0ABC8UP88</accession>
<organism evidence="1 2">
    <name type="scientific">Ilex paraguariensis</name>
    <name type="common">yerba mate</name>
    <dbReference type="NCBI Taxonomy" id="185542"/>
    <lineage>
        <taxon>Eukaryota</taxon>
        <taxon>Viridiplantae</taxon>
        <taxon>Streptophyta</taxon>
        <taxon>Embryophyta</taxon>
        <taxon>Tracheophyta</taxon>
        <taxon>Spermatophyta</taxon>
        <taxon>Magnoliopsida</taxon>
        <taxon>eudicotyledons</taxon>
        <taxon>Gunneridae</taxon>
        <taxon>Pentapetalae</taxon>
        <taxon>asterids</taxon>
        <taxon>campanulids</taxon>
        <taxon>Aquifoliales</taxon>
        <taxon>Aquifoliaceae</taxon>
        <taxon>Ilex</taxon>
    </lineage>
</organism>
<reference evidence="1 2" key="1">
    <citation type="submission" date="2024-02" db="EMBL/GenBank/DDBJ databases">
        <authorList>
            <person name="Vignale AGUSTIN F."/>
            <person name="Sosa J E."/>
            <person name="Modenutti C."/>
        </authorList>
    </citation>
    <scope>NUCLEOTIDE SEQUENCE [LARGE SCALE GENOMIC DNA]</scope>
</reference>